<name>A0ABW4FKW0_9PSEU</name>
<organism evidence="2 3">
    <name type="scientific">Pseudonocardia aurantiaca</name>
    <dbReference type="NCBI Taxonomy" id="75290"/>
    <lineage>
        <taxon>Bacteria</taxon>
        <taxon>Bacillati</taxon>
        <taxon>Actinomycetota</taxon>
        <taxon>Actinomycetes</taxon>
        <taxon>Pseudonocardiales</taxon>
        <taxon>Pseudonocardiaceae</taxon>
        <taxon>Pseudonocardia</taxon>
    </lineage>
</organism>
<evidence type="ECO:0000256" key="1">
    <source>
        <dbReference type="SAM" id="Phobius"/>
    </source>
</evidence>
<comment type="caution">
    <text evidence="2">The sequence shown here is derived from an EMBL/GenBank/DDBJ whole genome shotgun (WGS) entry which is preliminary data.</text>
</comment>
<dbReference type="Proteomes" id="UP001597145">
    <property type="component" value="Unassembled WGS sequence"/>
</dbReference>
<evidence type="ECO:0008006" key="4">
    <source>
        <dbReference type="Google" id="ProtNLM"/>
    </source>
</evidence>
<feature type="transmembrane region" description="Helical" evidence="1">
    <location>
        <begin position="12"/>
        <end position="30"/>
    </location>
</feature>
<sequence>MIGVLAPGPPVAMLLGAVFTILGTVGFAWVRRRERLRWSVVYAAVQLPQAVAVSRTTRASGRS</sequence>
<protein>
    <recommendedName>
        <fullName evidence="4">PEP-CTERM protein-sorting domain-containing protein</fullName>
    </recommendedName>
</protein>
<reference evidence="3" key="1">
    <citation type="journal article" date="2019" name="Int. J. Syst. Evol. Microbiol.">
        <title>The Global Catalogue of Microorganisms (GCM) 10K type strain sequencing project: providing services to taxonomists for standard genome sequencing and annotation.</title>
        <authorList>
            <consortium name="The Broad Institute Genomics Platform"/>
            <consortium name="The Broad Institute Genome Sequencing Center for Infectious Disease"/>
            <person name="Wu L."/>
            <person name="Ma J."/>
        </authorList>
    </citation>
    <scope>NUCLEOTIDE SEQUENCE [LARGE SCALE GENOMIC DNA]</scope>
    <source>
        <strain evidence="3">JCM 12165</strain>
    </source>
</reference>
<evidence type="ECO:0000313" key="3">
    <source>
        <dbReference type="Proteomes" id="UP001597145"/>
    </source>
</evidence>
<gene>
    <name evidence="2" type="ORF">ACFSCY_16300</name>
</gene>
<dbReference type="RefSeq" id="WP_343971148.1">
    <property type="nucleotide sequence ID" value="NZ_BAAAJG010000002.1"/>
</dbReference>
<keyword evidence="1" id="KW-0812">Transmembrane</keyword>
<dbReference type="EMBL" id="JBHUCP010000009">
    <property type="protein sequence ID" value="MFD1531004.1"/>
    <property type="molecule type" value="Genomic_DNA"/>
</dbReference>
<proteinExistence type="predicted"/>
<keyword evidence="1" id="KW-1133">Transmembrane helix</keyword>
<keyword evidence="3" id="KW-1185">Reference proteome</keyword>
<evidence type="ECO:0000313" key="2">
    <source>
        <dbReference type="EMBL" id="MFD1531004.1"/>
    </source>
</evidence>
<accession>A0ABW4FKW0</accession>
<keyword evidence="1" id="KW-0472">Membrane</keyword>